<dbReference type="InterPro" id="IPR000683">
    <property type="entry name" value="Gfo/Idh/MocA-like_OxRdtase_N"/>
</dbReference>
<dbReference type="RefSeq" id="WP_164342617.1">
    <property type="nucleotide sequence ID" value="NZ_JAAGLQ010000096.1"/>
</dbReference>
<sequence>MLQPLVIGLGRSGAGLHLKALRKLARSPDARIAPVIGCDPRPDTTRDLSGVVLTASTAEALRRAADPAAVVAHVCTPPEDRLPLLRELAEHGVRRMLVEKPLATTHRELDALRELRERAGLRISVVTHWLAAELTARMRELVVRQPYGPLRGIAVEQHKPRFTKSLTSSAHRSALEVEVPHALALAAHLAGPARVEHAHCTDLRVGSAARPGLGGAEVVLHHANGVRTVVRSDLTAPVRRRSVVLEFQDAEVTAHFPVGEDDDHAQLLLPGEDRQVFRDDAILALFRTAYRPLPSGVPALDFVVGAEAARLLCDARALLAPERVTA</sequence>
<dbReference type="InterPro" id="IPR036291">
    <property type="entry name" value="NAD(P)-bd_dom_sf"/>
</dbReference>
<gene>
    <name evidence="2" type="ORF">G3I29_04980</name>
</gene>
<feature type="domain" description="Gfo/Idh/MocA-like oxidoreductase N-terminal" evidence="1">
    <location>
        <begin position="5"/>
        <end position="125"/>
    </location>
</feature>
<reference evidence="2 3" key="1">
    <citation type="submission" date="2020-01" db="EMBL/GenBank/DDBJ databases">
        <title>Insect and environment-associated Actinomycetes.</title>
        <authorList>
            <person name="Currrie C."/>
            <person name="Chevrette M."/>
            <person name="Carlson C."/>
            <person name="Stubbendieck R."/>
            <person name="Wendt-Pienkowski E."/>
        </authorList>
    </citation>
    <scope>NUCLEOTIDE SEQUENCE [LARGE SCALE GENOMIC DNA]</scope>
    <source>
        <strain evidence="2 3">SID11342</strain>
    </source>
</reference>
<dbReference type="AlphaFoldDB" id="A0A6N9TUD3"/>
<organism evidence="2 3">
    <name type="scientific">Streptomyces halstedii</name>
    <dbReference type="NCBI Taxonomy" id="1944"/>
    <lineage>
        <taxon>Bacteria</taxon>
        <taxon>Bacillati</taxon>
        <taxon>Actinomycetota</taxon>
        <taxon>Actinomycetes</taxon>
        <taxon>Kitasatosporales</taxon>
        <taxon>Streptomycetaceae</taxon>
        <taxon>Streptomyces</taxon>
    </lineage>
</organism>
<dbReference type="Proteomes" id="UP000471293">
    <property type="component" value="Unassembled WGS sequence"/>
</dbReference>
<dbReference type="GO" id="GO:0000166">
    <property type="term" value="F:nucleotide binding"/>
    <property type="evidence" value="ECO:0007669"/>
    <property type="project" value="InterPro"/>
</dbReference>
<dbReference type="Gene3D" id="3.40.50.720">
    <property type="entry name" value="NAD(P)-binding Rossmann-like Domain"/>
    <property type="match status" value="1"/>
</dbReference>
<evidence type="ECO:0000259" key="1">
    <source>
        <dbReference type="Pfam" id="PF01408"/>
    </source>
</evidence>
<protein>
    <submittedName>
        <fullName evidence="2">Gfo/Idh/MocA family oxidoreductase</fullName>
    </submittedName>
</protein>
<accession>A0A6N9TUD3</accession>
<dbReference type="InterPro" id="IPR051450">
    <property type="entry name" value="Gfo/Idh/MocA_Oxidoreductases"/>
</dbReference>
<proteinExistence type="predicted"/>
<dbReference type="EMBL" id="JAAGLQ010000096">
    <property type="protein sequence ID" value="NEA14887.1"/>
    <property type="molecule type" value="Genomic_DNA"/>
</dbReference>
<name>A0A6N9TUD3_STRHA</name>
<comment type="caution">
    <text evidence="2">The sequence shown here is derived from an EMBL/GenBank/DDBJ whole genome shotgun (WGS) entry which is preliminary data.</text>
</comment>
<dbReference type="SUPFAM" id="SSF51735">
    <property type="entry name" value="NAD(P)-binding Rossmann-fold domains"/>
    <property type="match status" value="1"/>
</dbReference>
<evidence type="ECO:0000313" key="3">
    <source>
        <dbReference type="Proteomes" id="UP000471293"/>
    </source>
</evidence>
<dbReference type="Pfam" id="PF01408">
    <property type="entry name" value="GFO_IDH_MocA"/>
    <property type="match status" value="1"/>
</dbReference>
<dbReference type="PANTHER" id="PTHR43377:SF1">
    <property type="entry name" value="BILIVERDIN REDUCTASE A"/>
    <property type="match status" value="1"/>
</dbReference>
<evidence type="ECO:0000313" key="2">
    <source>
        <dbReference type="EMBL" id="NEA14887.1"/>
    </source>
</evidence>
<dbReference type="PANTHER" id="PTHR43377">
    <property type="entry name" value="BILIVERDIN REDUCTASE A"/>
    <property type="match status" value="1"/>
</dbReference>